<keyword evidence="1" id="KW-0234">DNA repair</keyword>
<keyword evidence="1" id="KW-0227">DNA damage</keyword>
<dbReference type="PANTHER" id="PTHR47642:SF7">
    <property type="entry name" value="ATP-DEPENDENT DNA HELICASE PIF1"/>
    <property type="match status" value="1"/>
</dbReference>
<keyword evidence="1" id="KW-0378">Hydrolase</keyword>
<comment type="cofactor">
    <cofactor evidence="1">
        <name>Mg(2+)</name>
        <dbReference type="ChEBI" id="CHEBI:18420"/>
    </cofactor>
</comment>
<dbReference type="RefSeq" id="XP_065664675.1">
    <property type="nucleotide sequence ID" value="XM_065808603.1"/>
</dbReference>
<comment type="similarity">
    <text evidence="1">Belongs to the helicase family.</text>
</comment>
<sequence>MQLTENDLDFLMEKIYQFNQAHPATLEDIRMHAITSKQILFRDCRWDCYSKWNKFFNEEIKRIPHILILMLFQYIKIHYHKMFYHVKEECEEIENCKHYLNECEECDEYRYSDGESLNNKKMLSLQQQKAIQWLDEGKNFFITGGAGCGKSYIVNQIAQSEQIYKTIHITASTGKAAYLINGVTIHAFAGIETVVKSVDYYKRHMHPDIKKTWLETDVLTIDEISLINASTFDLLHSIACEIRQCYDELFGGVQVIACGDFFQLPPVTGQFVFKSQIWQHYMTEVLVLTQCFKQKDDEQFFGALNEIRYSQVLDKTINYFMTRCFEKDENLNSKYTRLFFRNIEVDVYNNQKMETIKQEGYWFYAKDVLKNRNIPCTFQIPAAVYLKIGAIVVLVRNINVEEGLCNGTIGTVILLENNAVWVMMNKKEVKIECVKEEILNCSHAVIGSRFGLPLKLAFSFTVHKAQGNTMNKAVVQFNSKAFINSLYYVSLSQIIKKKMKFEYQTEETRFSNNIIYTELCFYIKDDYKDEDIVEESQLYSETQSPDEIVYHVEQKTMEGFETQMKNSNLFGDLFQNFLLGYNIVTLCCKSIENGYCKIMKRCYNSPVYFIKPLEGPTNLRFIQDANVLAVFNVLENDSGWKIIRICNIKIKTLSNLT</sequence>
<evidence type="ECO:0000259" key="2">
    <source>
        <dbReference type="Pfam" id="PF05970"/>
    </source>
</evidence>
<evidence type="ECO:0000313" key="4">
    <source>
        <dbReference type="Proteomes" id="UP001652625"/>
    </source>
</evidence>
<dbReference type="Pfam" id="PF21530">
    <property type="entry name" value="Pif1_2B_dom"/>
    <property type="match status" value="1"/>
</dbReference>
<dbReference type="EC" id="5.6.2.3" evidence="1"/>
<feature type="domain" description="DNA helicase Pif1-like DEAD-box helicase" evidence="2">
    <location>
        <begin position="126"/>
        <end position="298"/>
    </location>
</feature>
<accession>A0ABM4CS04</accession>
<dbReference type="SUPFAM" id="SSF52540">
    <property type="entry name" value="P-loop containing nucleoside triphosphate hydrolases"/>
    <property type="match status" value="2"/>
</dbReference>
<feature type="domain" description="DNA helicase Pif1-like 2B" evidence="3">
    <location>
        <begin position="385"/>
        <end position="414"/>
    </location>
</feature>
<dbReference type="Gene3D" id="3.40.50.300">
    <property type="entry name" value="P-loop containing nucleotide triphosphate hydrolases"/>
    <property type="match status" value="1"/>
</dbReference>
<dbReference type="InterPro" id="IPR027417">
    <property type="entry name" value="P-loop_NTPase"/>
</dbReference>
<proteinExistence type="inferred from homology"/>
<evidence type="ECO:0000256" key="1">
    <source>
        <dbReference type="RuleBase" id="RU363044"/>
    </source>
</evidence>
<name>A0ABM4CS04_HYDVU</name>
<dbReference type="InterPro" id="IPR049163">
    <property type="entry name" value="Pif1-like_2B_dom"/>
</dbReference>
<keyword evidence="1" id="KW-0547">Nucleotide-binding</keyword>
<comment type="catalytic activity">
    <reaction evidence="1">
        <text>ATP + H2O = ADP + phosphate + H(+)</text>
        <dbReference type="Rhea" id="RHEA:13065"/>
        <dbReference type="ChEBI" id="CHEBI:15377"/>
        <dbReference type="ChEBI" id="CHEBI:15378"/>
        <dbReference type="ChEBI" id="CHEBI:30616"/>
        <dbReference type="ChEBI" id="CHEBI:43474"/>
        <dbReference type="ChEBI" id="CHEBI:456216"/>
        <dbReference type="EC" id="5.6.2.3"/>
    </reaction>
</comment>
<keyword evidence="1" id="KW-0067">ATP-binding</keyword>
<dbReference type="GeneID" id="136086309"/>
<organism evidence="4 5">
    <name type="scientific">Hydra vulgaris</name>
    <name type="common">Hydra</name>
    <name type="synonym">Hydra attenuata</name>
    <dbReference type="NCBI Taxonomy" id="6087"/>
    <lineage>
        <taxon>Eukaryota</taxon>
        <taxon>Metazoa</taxon>
        <taxon>Cnidaria</taxon>
        <taxon>Hydrozoa</taxon>
        <taxon>Hydroidolina</taxon>
        <taxon>Anthoathecata</taxon>
        <taxon>Aplanulata</taxon>
        <taxon>Hydridae</taxon>
        <taxon>Hydra</taxon>
    </lineage>
</organism>
<dbReference type="InterPro" id="IPR051055">
    <property type="entry name" value="PIF1_helicase"/>
</dbReference>
<keyword evidence="4" id="KW-1185">Reference proteome</keyword>
<dbReference type="Pfam" id="PF05970">
    <property type="entry name" value="PIF1"/>
    <property type="match status" value="1"/>
</dbReference>
<keyword evidence="1" id="KW-0233">DNA recombination</keyword>
<dbReference type="InterPro" id="IPR010285">
    <property type="entry name" value="DNA_helicase_pif1-like_DEAD"/>
</dbReference>
<dbReference type="Proteomes" id="UP001652625">
    <property type="component" value="Chromosome 10"/>
</dbReference>
<protein>
    <recommendedName>
        <fullName evidence="1">ATP-dependent DNA helicase</fullName>
        <ecNumber evidence="1">5.6.2.3</ecNumber>
    </recommendedName>
</protein>
<gene>
    <name evidence="5" type="primary">LOC136086309</name>
</gene>
<dbReference type="PANTHER" id="PTHR47642">
    <property type="entry name" value="ATP-DEPENDENT DNA HELICASE"/>
    <property type="match status" value="1"/>
</dbReference>
<reference evidence="5" key="1">
    <citation type="submission" date="2025-08" db="UniProtKB">
        <authorList>
            <consortium name="RefSeq"/>
        </authorList>
    </citation>
    <scope>IDENTIFICATION</scope>
</reference>
<evidence type="ECO:0000259" key="3">
    <source>
        <dbReference type="Pfam" id="PF21530"/>
    </source>
</evidence>
<keyword evidence="1" id="KW-0347">Helicase</keyword>
<evidence type="ECO:0000313" key="5">
    <source>
        <dbReference type="RefSeq" id="XP_065664675.1"/>
    </source>
</evidence>